<dbReference type="eggNOG" id="ENOG502SKQA">
    <property type="taxonomic scope" value="Eukaryota"/>
</dbReference>
<sequence>MAMYSSYYPLPIPASGLHSPPPMSPKKLSCCYPQSKQANSENACDEKETGKDASGSGFTKHDDLWFCDGSVVLRAENTIFRVHKSQLSRHSAFFHDLFSLPQPHHEKSNEQSRAIIDRKPSSSSRSSAVLEVDSENEIEGCPVIYLHDSAEDVENLLTALYDGPDFGNNDHTDFRTVSGILRLSTKYLVDTLRTKSLSHLSTAWPSTLKMWDAREDVARAHELTTGLGVAHLYPSPIAVINLAREVNEPSLLPSAFYDLSRYHYTQIFEPNEEDEGPSHSSRGAIVTPLPLSGPDMQKLMLGKEATQNAITSLIQSMGTSSTLLHLPYSPSQHTHAHSHRACRRDFSELVALATQHYLFDRERGCTDPLYVADELGQLKSAEFSECEACARALEMWAARERERMWKMIPLWFRLEI</sequence>
<feature type="region of interest" description="Disordered" evidence="1">
    <location>
        <begin position="103"/>
        <end position="131"/>
    </location>
</feature>
<feature type="compositionally biased region" description="Basic and acidic residues" evidence="1">
    <location>
        <begin position="103"/>
        <end position="120"/>
    </location>
</feature>
<reference evidence="4" key="1">
    <citation type="journal article" date="2011" name="Science">
        <title>The plant cell wall-decomposing machinery underlies the functional diversity of forest fungi.</title>
        <authorList>
            <person name="Eastwood D.C."/>
            <person name="Floudas D."/>
            <person name="Binder M."/>
            <person name="Majcherczyk A."/>
            <person name="Schneider P."/>
            <person name="Aerts A."/>
            <person name="Asiegbu F.O."/>
            <person name="Baker S.E."/>
            <person name="Barry K."/>
            <person name="Bendiksby M."/>
            <person name="Blumentritt M."/>
            <person name="Coutinho P.M."/>
            <person name="Cullen D."/>
            <person name="de Vries R.P."/>
            <person name="Gathman A."/>
            <person name="Goodell B."/>
            <person name="Henrissat B."/>
            <person name="Ihrmark K."/>
            <person name="Kauserud H."/>
            <person name="Kohler A."/>
            <person name="LaButti K."/>
            <person name="Lapidus A."/>
            <person name="Lavin J.L."/>
            <person name="Lee Y.-H."/>
            <person name="Lindquist E."/>
            <person name="Lilly W."/>
            <person name="Lucas S."/>
            <person name="Morin E."/>
            <person name="Murat C."/>
            <person name="Oguiza J.A."/>
            <person name="Park J."/>
            <person name="Pisabarro A.G."/>
            <person name="Riley R."/>
            <person name="Rosling A."/>
            <person name="Salamov A."/>
            <person name="Schmidt O."/>
            <person name="Schmutz J."/>
            <person name="Skrede I."/>
            <person name="Stenlid J."/>
            <person name="Wiebenga A."/>
            <person name="Xie X."/>
            <person name="Kuees U."/>
            <person name="Hibbett D.S."/>
            <person name="Hoffmeister D."/>
            <person name="Hoegberg N."/>
            <person name="Martin F."/>
            <person name="Grigoriev I.V."/>
            <person name="Watkinson S.C."/>
        </authorList>
    </citation>
    <scope>NUCLEOTIDE SEQUENCE [LARGE SCALE GENOMIC DNA]</scope>
    <source>
        <strain evidence="4">strain S7.3</strain>
    </source>
</reference>
<organism evidence="4">
    <name type="scientific">Serpula lacrymans var. lacrymans (strain S7.3)</name>
    <name type="common">Dry rot fungus</name>
    <dbReference type="NCBI Taxonomy" id="936435"/>
    <lineage>
        <taxon>Eukaryota</taxon>
        <taxon>Fungi</taxon>
        <taxon>Dikarya</taxon>
        <taxon>Basidiomycota</taxon>
        <taxon>Agaricomycotina</taxon>
        <taxon>Agaricomycetes</taxon>
        <taxon>Agaricomycetidae</taxon>
        <taxon>Boletales</taxon>
        <taxon>Coniophorineae</taxon>
        <taxon>Serpulaceae</taxon>
        <taxon>Serpula</taxon>
    </lineage>
</organism>
<dbReference type="InterPro" id="IPR000210">
    <property type="entry name" value="BTB/POZ_dom"/>
</dbReference>
<dbReference type="InterPro" id="IPR011333">
    <property type="entry name" value="SKP1/BTB/POZ_sf"/>
</dbReference>
<dbReference type="AlphaFoldDB" id="F8Q8W8"/>
<dbReference type="OMA" id="MIPLWFR"/>
<proteinExistence type="predicted"/>
<name>F8Q8W8_SERL3</name>
<dbReference type="Pfam" id="PF00651">
    <property type="entry name" value="BTB"/>
    <property type="match status" value="1"/>
</dbReference>
<dbReference type="InParanoid" id="F8Q8W8"/>
<dbReference type="CDD" id="cd18186">
    <property type="entry name" value="BTB_POZ_ZBTB_KLHL-like"/>
    <property type="match status" value="1"/>
</dbReference>
<accession>F8Q8W8</accession>
<keyword evidence="4" id="KW-1185">Reference proteome</keyword>
<dbReference type="Gene3D" id="3.30.710.10">
    <property type="entry name" value="Potassium Channel Kv1.1, Chain A"/>
    <property type="match status" value="1"/>
</dbReference>
<dbReference type="SMART" id="SM00225">
    <property type="entry name" value="BTB"/>
    <property type="match status" value="1"/>
</dbReference>
<dbReference type="STRING" id="936435.F8Q8W8"/>
<evidence type="ECO:0000313" key="3">
    <source>
        <dbReference type="EMBL" id="EGN95023.1"/>
    </source>
</evidence>
<dbReference type="Proteomes" id="UP000008063">
    <property type="component" value="Unassembled WGS sequence"/>
</dbReference>
<dbReference type="SUPFAM" id="SSF54695">
    <property type="entry name" value="POZ domain"/>
    <property type="match status" value="1"/>
</dbReference>
<evidence type="ECO:0000313" key="4">
    <source>
        <dbReference type="Proteomes" id="UP000008063"/>
    </source>
</evidence>
<feature type="domain" description="BTB" evidence="2">
    <location>
        <begin position="67"/>
        <end position="163"/>
    </location>
</feature>
<dbReference type="EMBL" id="GL945486">
    <property type="protein sequence ID" value="EGN95023.1"/>
    <property type="molecule type" value="Genomic_DNA"/>
</dbReference>
<evidence type="ECO:0000259" key="2">
    <source>
        <dbReference type="PROSITE" id="PS50097"/>
    </source>
</evidence>
<dbReference type="PROSITE" id="PS50097">
    <property type="entry name" value="BTB"/>
    <property type="match status" value="1"/>
</dbReference>
<protein>
    <recommendedName>
        <fullName evidence="2">BTB domain-containing protein</fullName>
    </recommendedName>
</protein>
<dbReference type="HOGENOM" id="CLU_033082_1_1_1"/>
<dbReference type="OrthoDB" id="3227959at2759"/>
<evidence type="ECO:0000256" key="1">
    <source>
        <dbReference type="SAM" id="MobiDB-lite"/>
    </source>
</evidence>
<gene>
    <name evidence="3" type="ORF">SERLA73DRAFT_187309</name>
</gene>